<reference evidence="1" key="2">
    <citation type="journal article" date="2015" name="Data Brief">
        <title>Shoot transcriptome of the giant reed, Arundo donax.</title>
        <authorList>
            <person name="Barrero R.A."/>
            <person name="Guerrero F.D."/>
            <person name="Moolhuijzen P."/>
            <person name="Goolsby J.A."/>
            <person name="Tidwell J."/>
            <person name="Bellgard S.E."/>
            <person name="Bellgard M.I."/>
        </authorList>
    </citation>
    <scope>NUCLEOTIDE SEQUENCE</scope>
    <source>
        <tissue evidence="1">Shoot tissue taken approximately 20 cm above the soil surface</tissue>
    </source>
</reference>
<name>A0A0A9ADS3_ARUDO</name>
<dbReference type="EMBL" id="GBRH01248619">
    <property type="protein sequence ID" value="JAD49276.1"/>
    <property type="molecule type" value="Transcribed_RNA"/>
</dbReference>
<sequence length="106" mass="11808">MLHPVDMTYLNIWAWTHNPSKIPKVMSLIYTHCEHDCLSSSVQVTTSPPEGWHSGTKFQILVHLDLLEDYTANSIFLQGPNGRSLHGLGVADAPVKPTRPPTIHLV</sequence>
<reference evidence="1" key="1">
    <citation type="submission" date="2014-09" db="EMBL/GenBank/DDBJ databases">
        <authorList>
            <person name="Magalhaes I.L.F."/>
            <person name="Oliveira U."/>
            <person name="Santos F.R."/>
            <person name="Vidigal T.H.D.A."/>
            <person name="Brescovit A.D."/>
            <person name="Santos A.J."/>
        </authorList>
    </citation>
    <scope>NUCLEOTIDE SEQUENCE</scope>
    <source>
        <tissue evidence="1">Shoot tissue taken approximately 20 cm above the soil surface</tissue>
    </source>
</reference>
<accession>A0A0A9ADS3</accession>
<evidence type="ECO:0000313" key="1">
    <source>
        <dbReference type="EMBL" id="JAD49276.1"/>
    </source>
</evidence>
<protein>
    <submittedName>
        <fullName evidence="1">Uncharacterized protein</fullName>
    </submittedName>
</protein>
<proteinExistence type="predicted"/>
<dbReference type="AlphaFoldDB" id="A0A0A9ADS3"/>
<organism evidence="1">
    <name type="scientific">Arundo donax</name>
    <name type="common">Giant reed</name>
    <name type="synonym">Donax arundinaceus</name>
    <dbReference type="NCBI Taxonomy" id="35708"/>
    <lineage>
        <taxon>Eukaryota</taxon>
        <taxon>Viridiplantae</taxon>
        <taxon>Streptophyta</taxon>
        <taxon>Embryophyta</taxon>
        <taxon>Tracheophyta</taxon>
        <taxon>Spermatophyta</taxon>
        <taxon>Magnoliopsida</taxon>
        <taxon>Liliopsida</taxon>
        <taxon>Poales</taxon>
        <taxon>Poaceae</taxon>
        <taxon>PACMAD clade</taxon>
        <taxon>Arundinoideae</taxon>
        <taxon>Arundineae</taxon>
        <taxon>Arundo</taxon>
    </lineage>
</organism>